<feature type="transmembrane region" description="Helical" evidence="5">
    <location>
        <begin position="147"/>
        <end position="172"/>
    </location>
</feature>
<name>A0ABQ6JW26_9MICO</name>
<keyword evidence="4 5" id="KW-0472">Membrane</keyword>
<dbReference type="RefSeq" id="WP_284301261.1">
    <property type="nucleotide sequence ID" value="NZ_BSVA01000001.1"/>
</dbReference>
<keyword evidence="2 5" id="KW-0812">Transmembrane</keyword>
<reference evidence="7" key="1">
    <citation type="journal article" date="2019" name="Int. J. Syst. Evol. Microbiol.">
        <title>The Global Catalogue of Microorganisms (GCM) 10K type strain sequencing project: providing services to taxonomists for standard genome sequencing and annotation.</title>
        <authorList>
            <consortium name="The Broad Institute Genomics Platform"/>
            <consortium name="The Broad Institute Genome Sequencing Center for Infectious Disease"/>
            <person name="Wu L."/>
            <person name="Ma J."/>
        </authorList>
    </citation>
    <scope>NUCLEOTIDE SEQUENCE [LARGE SCALE GENOMIC DNA]</scope>
    <source>
        <strain evidence="7">NBRC 108755</strain>
    </source>
</reference>
<organism evidence="6 7">
    <name type="scientific">Homoserinibacter gongjuensis</name>
    <dbReference type="NCBI Taxonomy" id="1162968"/>
    <lineage>
        <taxon>Bacteria</taxon>
        <taxon>Bacillati</taxon>
        <taxon>Actinomycetota</taxon>
        <taxon>Actinomycetes</taxon>
        <taxon>Micrococcales</taxon>
        <taxon>Microbacteriaceae</taxon>
        <taxon>Homoserinibacter</taxon>
    </lineage>
</organism>
<evidence type="ECO:0000256" key="2">
    <source>
        <dbReference type="ARBA" id="ARBA00022692"/>
    </source>
</evidence>
<evidence type="ECO:0000256" key="5">
    <source>
        <dbReference type="SAM" id="Phobius"/>
    </source>
</evidence>
<keyword evidence="7" id="KW-1185">Reference proteome</keyword>
<protein>
    <recommendedName>
        <fullName evidence="8">DoxX family protein</fullName>
    </recommendedName>
</protein>
<dbReference type="Pfam" id="PF07681">
    <property type="entry name" value="DoxX"/>
    <property type="match status" value="1"/>
</dbReference>
<evidence type="ECO:0000313" key="7">
    <source>
        <dbReference type="Proteomes" id="UP001157069"/>
    </source>
</evidence>
<dbReference type="InterPro" id="IPR032808">
    <property type="entry name" value="DoxX"/>
</dbReference>
<evidence type="ECO:0000313" key="6">
    <source>
        <dbReference type="EMBL" id="GMA92502.1"/>
    </source>
</evidence>
<feature type="transmembrane region" description="Helical" evidence="5">
    <location>
        <begin position="94"/>
        <end position="116"/>
    </location>
</feature>
<dbReference type="EMBL" id="BSVA01000001">
    <property type="protein sequence ID" value="GMA92502.1"/>
    <property type="molecule type" value="Genomic_DNA"/>
</dbReference>
<accession>A0ABQ6JW26</accession>
<feature type="transmembrane region" description="Helical" evidence="5">
    <location>
        <begin position="55"/>
        <end position="74"/>
    </location>
</feature>
<proteinExistence type="predicted"/>
<sequence>MTTTTPIRSADPEQYETVRASVPARPRSPRAAAWAWVLRTEQRVLDVLARLGIPVLRLSLAFVYVAFGALKIAGLSPVGELVASMVPFLPETQAVIAMGVFEVVAGLLIAFGLFVPWVAAAQVVHLLGTFAVFLVYPALAYSDGNPLALTLTGEFIAKNIVLIAGLFVVAAFSRTRPSSR</sequence>
<evidence type="ECO:0000256" key="3">
    <source>
        <dbReference type="ARBA" id="ARBA00022989"/>
    </source>
</evidence>
<gene>
    <name evidence="6" type="ORF">GCM10025869_30310</name>
</gene>
<feature type="transmembrane region" description="Helical" evidence="5">
    <location>
        <begin position="123"/>
        <end position="141"/>
    </location>
</feature>
<comment type="subcellular location">
    <subcellularLocation>
        <location evidence="1">Membrane</location>
        <topology evidence="1">Multi-pass membrane protein</topology>
    </subcellularLocation>
</comment>
<evidence type="ECO:0000256" key="4">
    <source>
        <dbReference type="ARBA" id="ARBA00023136"/>
    </source>
</evidence>
<keyword evidence="3 5" id="KW-1133">Transmembrane helix</keyword>
<comment type="caution">
    <text evidence="6">The sequence shown here is derived from an EMBL/GenBank/DDBJ whole genome shotgun (WGS) entry which is preliminary data.</text>
</comment>
<evidence type="ECO:0008006" key="8">
    <source>
        <dbReference type="Google" id="ProtNLM"/>
    </source>
</evidence>
<evidence type="ECO:0000256" key="1">
    <source>
        <dbReference type="ARBA" id="ARBA00004141"/>
    </source>
</evidence>
<dbReference type="Proteomes" id="UP001157069">
    <property type="component" value="Unassembled WGS sequence"/>
</dbReference>